<protein>
    <submittedName>
        <fullName evidence="1">Uncharacterized protein</fullName>
    </submittedName>
</protein>
<proteinExistence type="predicted"/>
<reference evidence="1" key="1">
    <citation type="submission" date="2020-05" db="EMBL/GenBank/DDBJ databases">
        <title>Large-scale comparative analyses of tick genomes elucidate their genetic diversity and vector capacities.</title>
        <authorList>
            <person name="Jia N."/>
            <person name="Wang J."/>
            <person name="Shi W."/>
            <person name="Du L."/>
            <person name="Sun Y."/>
            <person name="Zhan W."/>
            <person name="Jiang J."/>
            <person name="Wang Q."/>
            <person name="Zhang B."/>
            <person name="Ji P."/>
            <person name="Sakyi L.B."/>
            <person name="Cui X."/>
            <person name="Yuan T."/>
            <person name="Jiang B."/>
            <person name="Yang W."/>
            <person name="Lam T.T.-Y."/>
            <person name="Chang Q."/>
            <person name="Ding S."/>
            <person name="Wang X."/>
            <person name="Zhu J."/>
            <person name="Ruan X."/>
            <person name="Zhao L."/>
            <person name="Wei J."/>
            <person name="Que T."/>
            <person name="Du C."/>
            <person name="Cheng J."/>
            <person name="Dai P."/>
            <person name="Han X."/>
            <person name="Huang E."/>
            <person name="Gao Y."/>
            <person name="Liu J."/>
            <person name="Shao H."/>
            <person name="Ye R."/>
            <person name="Li L."/>
            <person name="Wei W."/>
            <person name="Wang X."/>
            <person name="Wang C."/>
            <person name="Yang T."/>
            <person name="Huo Q."/>
            <person name="Li W."/>
            <person name="Guo W."/>
            <person name="Chen H."/>
            <person name="Zhou L."/>
            <person name="Ni X."/>
            <person name="Tian J."/>
            <person name="Zhou Y."/>
            <person name="Sheng Y."/>
            <person name="Liu T."/>
            <person name="Pan Y."/>
            <person name="Xia L."/>
            <person name="Li J."/>
            <person name="Zhao F."/>
            <person name="Cao W."/>
        </authorList>
    </citation>
    <scope>NUCLEOTIDE SEQUENCE</scope>
    <source>
        <strain evidence="1">Dsil-2018</strain>
    </source>
</reference>
<dbReference type="Proteomes" id="UP000821865">
    <property type="component" value="Chromosome 3"/>
</dbReference>
<dbReference type="EMBL" id="CM023472">
    <property type="protein sequence ID" value="KAH7958768.1"/>
    <property type="molecule type" value="Genomic_DNA"/>
</dbReference>
<comment type="caution">
    <text evidence="1">The sequence shown here is derived from an EMBL/GenBank/DDBJ whole genome shotgun (WGS) entry which is preliminary data.</text>
</comment>
<gene>
    <name evidence="1" type="ORF">HPB49_004879</name>
</gene>
<name>A0ACB8D354_DERSI</name>
<evidence type="ECO:0000313" key="2">
    <source>
        <dbReference type="Proteomes" id="UP000821865"/>
    </source>
</evidence>
<keyword evidence="2" id="KW-1185">Reference proteome</keyword>
<accession>A0ACB8D354</accession>
<evidence type="ECO:0000313" key="1">
    <source>
        <dbReference type="EMBL" id="KAH7958768.1"/>
    </source>
</evidence>
<organism evidence="1 2">
    <name type="scientific">Dermacentor silvarum</name>
    <name type="common">Tick</name>
    <dbReference type="NCBI Taxonomy" id="543639"/>
    <lineage>
        <taxon>Eukaryota</taxon>
        <taxon>Metazoa</taxon>
        <taxon>Ecdysozoa</taxon>
        <taxon>Arthropoda</taxon>
        <taxon>Chelicerata</taxon>
        <taxon>Arachnida</taxon>
        <taxon>Acari</taxon>
        <taxon>Parasitiformes</taxon>
        <taxon>Ixodida</taxon>
        <taxon>Ixodoidea</taxon>
        <taxon>Ixodidae</taxon>
        <taxon>Rhipicephalinae</taxon>
        <taxon>Dermacentor</taxon>
    </lineage>
</organism>
<sequence>MLGCCAASARVTRGSAKRWLIGTWWLAVFVLAAGFTGHMKASLTMKDPRARYDTLQDIMQSKDVLPVIIRGTTYEERFRVRVSNTHRIRLLLCFLVDSVHCFRKRTLRKRTQGQAPT</sequence>